<organism evidence="1 2">
    <name type="scientific">Rufibacter sediminis</name>
    <dbReference type="NCBI Taxonomy" id="2762756"/>
    <lineage>
        <taxon>Bacteria</taxon>
        <taxon>Pseudomonadati</taxon>
        <taxon>Bacteroidota</taxon>
        <taxon>Cytophagia</taxon>
        <taxon>Cytophagales</taxon>
        <taxon>Hymenobacteraceae</taxon>
        <taxon>Rufibacter</taxon>
    </lineage>
</organism>
<evidence type="ECO:0008006" key="3">
    <source>
        <dbReference type="Google" id="ProtNLM"/>
    </source>
</evidence>
<sequence length="242" mass="27826">MKKIYLVLLALVLAACEKEEETAPLEYPSTYTSAYLESTSKIRVFTRQGEVTDPQVISKFARRYGESFLFENGYKENVLVGLVDSLRIISAGNAQLKRASLHNWTDFSLVKKGKDLELVGKDTITYVGAEWNRSQDEYLFRLSNAFYLHPYAYREPLSVPSQSFIYRYLTTMVAQITNGQLHFPRLNYVLVQYDYLNGQYSPRSYTKISGVNNVLQERPDVSQLKAGDSIAFQSFRLAFERK</sequence>
<dbReference type="RefSeq" id="WP_186635074.1">
    <property type="nucleotide sequence ID" value="NZ_JACOAF010000020.1"/>
</dbReference>
<dbReference type="PROSITE" id="PS51257">
    <property type="entry name" value="PROKAR_LIPOPROTEIN"/>
    <property type="match status" value="1"/>
</dbReference>
<evidence type="ECO:0000313" key="1">
    <source>
        <dbReference type="EMBL" id="MBC3539422.1"/>
    </source>
</evidence>
<comment type="caution">
    <text evidence="1">The sequence shown here is derived from an EMBL/GenBank/DDBJ whole genome shotgun (WGS) entry which is preliminary data.</text>
</comment>
<accession>A0ABR6VR87</accession>
<evidence type="ECO:0000313" key="2">
    <source>
        <dbReference type="Proteomes" id="UP000659698"/>
    </source>
</evidence>
<proteinExistence type="predicted"/>
<protein>
    <recommendedName>
        <fullName evidence="3">Lipoprotein</fullName>
    </recommendedName>
</protein>
<dbReference type="Proteomes" id="UP000659698">
    <property type="component" value="Unassembled WGS sequence"/>
</dbReference>
<dbReference type="EMBL" id="JACOAF010000020">
    <property type="protein sequence ID" value="MBC3539422.1"/>
    <property type="molecule type" value="Genomic_DNA"/>
</dbReference>
<reference evidence="1 2" key="1">
    <citation type="journal article" date="2019" name="Int. J. Syst. Evol. Microbiol.">
        <title>Rufibacter sediminis sp. nov., isolated from freshwater lake sediment.</title>
        <authorList>
            <person name="Qu J.H."/>
            <person name="Zhang L.J."/>
            <person name="Fu Y.H."/>
            <person name="Li H.F."/>
        </authorList>
    </citation>
    <scope>NUCLEOTIDE SEQUENCE [LARGE SCALE GENOMIC DNA]</scope>
    <source>
        <strain evidence="1 2">H-1</strain>
    </source>
</reference>
<keyword evidence="2" id="KW-1185">Reference proteome</keyword>
<name>A0ABR6VR87_9BACT</name>
<gene>
    <name evidence="1" type="ORF">H7U12_06990</name>
</gene>